<reference evidence="2 3" key="1">
    <citation type="submission" date="2018-06" db="EMBL/GenBank/DDBJ databases">
        <title>Genomic Encyclopedia of Type Strains, Phase III (KMG-III): the genomes of soil and plant-associated and newly described type strains.</title>
        <authorList>
            <person name="Whitman W."/>
        </authorList>
    </citation>
    <scope>NUCLEOTIDE SEQUENCE [LARGE SCALE GENOMIC DNA]</scope>
    <source>
        <strain evidence="2 3">CECT 9025</strain>
    </source>
</reference>
<dbReference type="RefSeq" id="WP_181418686.1">
    <property type="nucleotide sequence ID" value="NZ_QJTE01000010.1"/>
</dbReference>
<evidence type="ECO:0000313" key="3">
    <source>
        <dbReference type="Proteomes" id="UP000248311"/>
    </source>
</evidence>
<dbReference type="AlphaFoldDB" id="A0A318SM40"/>
<sequence length="356" mass="38061">MTQPSPQTHVVFPTVHPVPELAAIGKRLDARAERLIAARRIAEGRLDEEPLSHAERTLMRRAAERAERLHAKALKRSGTQHLRPEMRARLQAAPRPMRLAGPVTRHAADELAAALLDEMPWMQPALDPLWRDLRAAAAEERGLGLRPILLVGPPGIGKTHLARRLAALAGVPFAGIDLGVGSEAFAIAGLSRGWGSSMIGRPLETILTTGIANPVILVDEIEKGRGGWSTKGDFTSAHNALLPLLEPATAARFQCPCLDVPADLSRVSWVLCANSQAGMPAPLLSRVTVVDLPALTAEQTARFAHREGARRGLGSDALRDLVRAILAAPPGGAPDLRGALRMVEGLVRIEAAEAVH</sequence>
<dbReference type="SMART" id="SM00382">
    <property type="entry name" value="AAA"/>
    <property type="match status" value="1"/>
</dbReference>
<protein>
    <submittedName>
        <fullName evidence="2">ATPase family protein associated with various cellular activities (AAA)</fullName>
    </submittedName>
</protein>
<proteinExistence type="predicted"/>
<dbReference type="GO" id="GO:0005524">
    <property type="term" value="F:ATP binding"/>
    <property type="evidence" value="ECO:0007669"/>
    <property type="project" value="InterPro"/>
</dbReference>
<feature type="domain" description="AAA+ ATPase" evidence="1">
    <location>
        <begin position="144"/>
        <end position="294"/>
    </location>
</feature>
<evidence type="ECO:0000259" key="1">
    <source>
        <dbReference type="SMART" id="SM00382"/>
    </source>
</evidence>
<organism evidence="2 3">
    <name type="scientific">Pseudoroseicyclus aestuarii</name>
    <dbReference type="NCBI Taxonomy" id="1795041"/>
    <lineage>
        <taxon>Bacteria</taxon>
        <taxon>Pseudomonadati</taxon>
        <taxon>Pseudomonadota</taxon>
        <taxon>Alphaproteobacteria</taxon>
        <taxon>Rhodobacterales</taxon>
        <taxon>Paracoccaceae</taxon>
        <taxon>Pseudoroseicyclus</taxon>
    </lineage>
</organism>
<dbReference type="InterPro" id="IPR027417">
    <property type="entry name" value="P-loop_NTPase"/>
</dbReference>
<dbReference type="Gene3D" id="3.40.50.300">
    <property type="entry name" value="P-loop containing nucleotide triphosphate hydrolases"/>
    <property type="match status" value="1"/>
</dbReference>
<dbReference type="Proteomes" id="UP000248311">
    <property type="component" value="Unassembled WGS sequence"/>
</dbReference>
<dbReference type="GO" id="GO:0016887">
    <property type="term" value="F:ATP hydrolysis activity"/>
    <property type="evidence" value="ECO:0007669"/>
    <property type="project" value="InterPro"/>
</dbReference>
<dbReference type="InterPro" id="IPR003593">
    <property type="entry name" value="AAA+_ATPase"/>
</dbReference>
<dbReference type="Pfam" id="PF00004">
    <property type="entry name" value="AAA"/>
    <property type="match status" value="1"/>
</dbReference>
<accession>A0A318SM40</accession>
<name>A0A318SM40_9RHOB</name>
<dbReference type="InterPro" id="IPR027065">
    <property type="entry name" value="Lon_Prtase"/>
</dbReference>
<gene>
    <name evidence="2" type="ORF">DFP88_11027</name>
</gene>
<dbReference type="GO" id="GO:0004252">
    <property type="term" value="F:serine-type endopeptidase activity"/>
    <property type="evidence" value="ECO:0007669"/>
    <property type="project" value="InterPro"/>
</dbReference>
<evidence type="ECO:0000313" key="2">
    <source>
        <dbReference type="EMBL" id="PYE80863.1"/>
    </source>
</evidence>
<dbReference type="GO" id="GO:0004176">
    <property type="term" value="F:ATP-dependent peptidase activity"/>
    <property type="evidence" value="ECO:0007669"/>
    <property type="project" value="InterPro"/>
</dbReference>
<dbReference type="PANTHER" id="PTHR10046">
    <property type="entry name" value="ATP DEPENDENT LON PROTEASE FAMILY MEMBER"/>
    <property type="match status" value="1"/>
</dbReference>
<comment type="caution">
    <text evidence="2">The sequence shown here is derived from an EMBL/GenBank/DDBJ whole genome shotgun (WGS) entry which is preliminary data.</text>
</comment>
<dbReference type="EMBL" id="QJTE01000010">
    <property type="protein sequence ID" value="PYE80863.1"/>
    <property type="molecule type" value="Genomic_DNA"/>
</dbReference>
<dbReference type="InterPro" id="IPR003959">
    <property type="entry name" value="ATPase_AAA_core"/>
</dbReference>
<keyword evidence="3" id="KW-1185">Reference proteome</keyword>
<dbReference type="SUPFAM" id="SSF52540">
    <property type="entry name" value="P-loop containing nucleoside triphosphate hydrolases"/>
    <property type="match status" value="1"/>
</dbReference>
<dbReference type="GO" id="GO:0030163">
    <property type="term" value="P:protein catabolic process"/>
    <property type="evidence" value="ECO:0007669"/>
    <property type="project" value="InterPro"/>
</dbReference>